<feature type="transmembrane region" description="Helical" evidence="24">
    <location>
        <begin position="243"/>
        <end position="266"/>
    </location>
</feature>
<comment type="subcellular location">
    <subcellularLocation>
        <location evidence="1">Mitochondrion inner membrane</location>
        <topology evidence="1">Multi-pass membrane protein</topology>
    </subcellularLocation>
</comment>
<keyword evidence="8 24" id="KW-1133">Transmembrane helix</keyword>
<dbReference type="OrthoDB" id="193856at2759"/>
<evidence type="ECO:0000256" key="21">
    <source>
        <dbReference type="ARBA" id="ARBA00080567"/>
    </source>
</evidence>
<evidence type="ECO:0000256" key="13">
    <source>
        <dbReference type="ARBA" id="ARBA00050768"/>
    </source>
</evidence>
<keyword evidence="10 22" id="KW-0472">Membrane</keyword>
<feature type="transmembrane region" description="Helical" evidence="24">
    <location>
        <begin position="57"/>
        <end position="81"/>
    </location>
</feature>
<protein>
    <recommendedName>
        <fullName evidence="17">Mitochondrial basic amino acids transporter</fullName>
    </recommendedName>
    <alternativeName>
        <fullName evidence="21">Carnitine/acylcarnitine translocase-like</fullName>
    </alternativeName>
    <alternativeName>
        <fullName evidence="20">Mitochondrial carnitine/acylcarnitine carrier protein CACL</fullName>
    </alternativeName>
    <alternativeName>
        <fullName evidence="19">Mitochondrial ornithine transporter 3</fullName>
    </alternativeName>
    <alternativeName>
        <fullName evidence="18">Solute carrier family 25 member 29</fullName>
    </alternativeName>
</protein>
<evidence type="ECO:0000256" key="9">
    <source>
        <dbReference type="ARBA" id="ARBA00023128"/>
    </source>
</evidence>
<feature type="repeat" description="Solcar" evidence="22">
    <location>
        <begin position="184"/>
        <end position="272"/>
    </location>
</feature>
<proteinExistence type="inferred from homology"/>
<feature type="repeat" description="Solcar" evidence="22">
    <location>
        <begin position="2"/>
        <end position="86"/>
    </location>
</feature>
<dbReference type="PRINTS" id="PR00926">
    <property type="entry name" value="MITOCARRIER"/>
</dbReference>
<dbReference type="InterPro" id="IPR050567">
    <property type="entry name" value="Mitochondrial_Carrier"/>
</dbReference>
<keyword evidence="7" id="KW-0029">Amino-acid transport</keyword>
<comment type="catalytic activity">
    <reaction evidence="14">
        <text>L-homoarginine(in) + L-arginine(out) = L-homoarginine(out) + L-arginine(in)</text>
        <dbReference type="Rhea" id="RHEA:72799"/>
        <dbReference type="ChEBI" id="CHEBI:32682"/>
        <dbReference type="ChEBI" id="CHEBI:143006"/>
    </reaction>
</comment>
<dbReference type="EMBL" id="CVRI01000054">
    <property type="protein sequence ID" value="CRL00592.1"/>
    <property type="molecule type" value="Genomic_DNA"/>
</dbReference>
<comment type="catalytic activity">
    <reaction evidence="13">
        <text>L-histidine(out) + L-arginine(in) = L-histidine(in) + L-arginine(out)</text>
        <dbReference type="Rhea" id="RHEA:71063"/>
        <dbReference type="ChEBI" id="CHEBI:32682"/>
        <dbReference type="ChEBI" id="CHEBI:57595"/>
    </reaction>
</comment>
<dbReference type="InterPro" id="IPR018108">
    <property type="entry name" value="MCP_transmembrane"/>
</dbReference>
<name>A0A1J1IK86_9DIPT</name>
<dbReference type="Proteomes" id="UP000183832">
    <property type="component" value="Unassembled WGS sequence"/>
</dbReference>
<accession>A0A1J1IK86</accession>
<gene>
    <name evidence="25" type="ORF">CLUMA_CG013852</name>
</gene>
<dbReference type="Gene3D" id="1.50.40.10">
    <property type="entry name" value="Mitochondrial carrier domain"/>
    <property type="match status" value="1"/>
</dbReference>
<comment type="catalytic activity">
    <reaction evidence="16">
        <text>N(omega)-methyl-L-arginine(in) + L-arginine(out) = N(omega)-methyl-L-arginine(out) + L-arginine(in)</text>
        <dbReference type="Rhea" id="RHEA:72803"/>
        <dbReference type="ChEBI" id="CHEBI:32682"/>
        <dbReference type="ChEBI" id="CHEBI:114953"/>
    </reaction>
</comment>
<keyword evidence="9" id="KW-0496">Mitochondrion</keyword>
<evidence type="ECO:0000256" key="8">
    <source>
        <dbReference type="ARBA" id="ARBA00022989"/>
    </source>
</evidence>
<dbReference type="Pfam" id="PF00153">
    <property type="entry name" value="Mito_carr"/>
    <property type="match status" value="3"/>
</dbReference>
<evidence type="ECO:0000256" key="19">
    <source>
        <dbReference type="ARBA" id="ARBA00078745"/>
    </source>
</evidence>
<evidence type="ECO:0000256" key="5">
    <source>
        <dbReference type="ARBA" id="ARBA00022737"/>
    </source>
</evidence>
<feature type="transmembrane region" description="Helical" evidence="24">
    <location>
        <begin position="185"/>
        <end position="203"/>
    </location>
</feature>
<evidence type="ECO:0000256" key="15">
    <source>
        <dbReference type="ARBA" id="ARBA00051921"/>
    </source>
</evidence>
<feature type="repeat" description="Solcar" evidence="22">
    <location>
        <begin position="91"/>
        <end position="180"/>
    </location>
</feature>
<comment type="catalytic activity">
    <reaction evidence="11">
        <text>L-lysine(out) + L-arginine(in) = L-lysine(in) + L-arginine(out)</text>
        <dbReference type="Rhea" id="RHEA:70827"/>
        <dbReference type="ChEBI" id="CHEBI:32551"/>
        <dbReference type="ChEBI" id="CHEBI:32682"/>
    </reaction>
</comment>
<keyword evidence="6" id="KW-0999">Mitochondrion inner membrane</keyword>
<comment type="similarity">
    <text evidence="2 23">Belongs to the mitochondrial carrier (TC 2.A.29) family.</text>
</comment>
<comment type="catalytic activity">
    <reaction evidence="12">
        <text>L-histidine(out) = L-histidine(in)</text>
        <dbReference type="Rhea" id="RHEA:72807"/>
        <dbReference type="ChEBI" id="CHEBI:57595"/>
    </reaction>
</comment>
<evidence type="ECO:0000256" key="12">
    <source>
        <dbReference type="ARBA" id="ARBA00050592"/>
    </source>
</evidence>
<evidence type="ECO:0000256" key="2">
    <source>
        <dbReference type="ARBA" id="ARBA00006375"/>
    </source>
</evidence>
<dbReference type="AlphaFoldDB" id="A0A1J1IK86"/>
<dbReference type="PANTHER" id="PTHR45624">
    <property type="entry name" value="MITOCHONDRIAL BASIC AMINO ACIDS TRANSPORTER-RELATED"/>
    <property type="match status" value="1"/>
</dbReference>
<evidence type="ECO:0000256" key="10">
    <source>
        <dbReference type="ARBA" id="ARBA00023136"/>
    </source>
</evidence>
<dbReference type="PANTHER" id="PTHR45624:SF61">
    <property type="entry name" value="MITOCHONDRIAL BASIC AMINO ACIDS TRANSPORTER"/>
    <property type="match status" value="1"/>
</dbReference>
<evidence type="ECO:0000256" key="6">
    <source>
        <dbReference type="ARBA" id="ARBA00022792"/>
    </source>
</evidence>
<keyword evidence="5" id="KW-0677">Repeat</keyword>
<evidence type="ECO:0000256" key="22">
    <source>
        <dbReference type="PROSITE-ProRule" id="PRU00282"/>
    </source>
</evidence>
<dbReference type="InterPro" id="IPR023395">
    <property type="entry name" value="MCP_dom_sf"/>
</dbReference>
<evidence type="ECO:0000256" key="23">
    <source>
        <dbReference type="RuleBase" id="RU000488"/>
    </source>
</evidence>
<dbReference type="InterPro" id="IPR002067">
    <property type="entry name" value="MCP"/>
</dbReference>
<evidence type="ECO:0000256" key="3">
    <source>
        <dbReference type="ARBA" id="ARBA00022448"/>
    </source>
</evidence>
<evidence type="ECO:0000256" key="18">
    <source>
        <dbReference type="ARBA" id="ARBA00076491"/>
    </source>
</evidence>
<dbReference type="FunFam" id="1.50.40.10:FF:000037">
    <property type="entry name" value="Solute carrier family 25 member 29"/>
    <property type="match status" value="1"/>
</dbReference>
<dbReference type="GO" id="GO:0005743">
    <property type="term" value="C:mitochondrial inner membrane"/>
    <property type="evidence" value="ECO:0007669"/>
    <property type="project" value="UniProtKB-SubCell"/>
</dbReference>
<organism evidence="25 26">
    <name type="scientific">Clunio marinus</name>
    <dbReference type="NCBI Taxonomy" id="568069"/>
    <lineage>
        <taxon>Eukaryota</taxon>
        <taxon>Metazoa</taxon>
        <taxon>Ecdysozoa</taxon>
        <taxon>Arthropoda</taxon>
        <taxon>Hexapoda</taxon>
        <taxon>Insecta</taxon>
        <taxon>Pterygota</taxon>
        <taxon>Neoptera</taxon>
        <taxon>Endopterygota</taxon>
        <taxon>Diptera</taxon>
        <taxon>Nematocera</taxon>
        <taxon>Chironomoidea</taxon>
        <taxon>Chironomidae</taxon>
        <taxon>Clunio</taxon>
    </lineage>
</organism>
<evidence type="ECO:0000256" key="7">
    <source>
        <dbReference type="ARBA" id="ARBA00022970"/>
    </source>
</evidence>
<dbReference type="STRING" id="568069.A0A1J1IK86"/>
<sequence length="375" mass="41997">MALDFVAGCLGGCAGLLVGHPFDTIKVHLQTQDFKNPLYRGTYDCLKKIVQKESINGLYRGMSSPMASISVLNAIVFGVYGNVQRRMSEPDSLFAHFCAGTIAGLSQTFISSPMDLVKSRLQIQNGIPNAIKHKSPFACLNHIWKNEGRHGVFKGFGITIARDVPGFASYFVSFEWMMRKRENPGALYTLLAGGLAGSFSWLISIPMDVIKSRLQVDGMDGKPQYNGAIDCVRKSYKAEGMGFLTRGLCATLIRAFPMNAVCFLVVSYVMKFFDNKNIDVTIVKPQTLAIADSYTQTVIIRGNRQQNDHHKHKARAKYMIFLDGFHEASCHVEMMDLSDELREKRFNNEYFYKMNDGLLSVDLSEDEMKTPLNIC</sequence>
<evidence type="ECO:0000256" key="16">
    <source>
        <dbReference type="ARBA" id="ARBA00052673"/>
    </source>
</evidence>
<keyword evidence="3 23" id="KW-0813">Transport</keyword>
<dbReference type="GO" id="GO:1990575">
    <property type="term" value="P:mitochondrial L-ornithine transmembrane transport"/>
    <property type="evidence" value="ECO:0007669"/>
    <property type="project" value="TreeGrafter"/>
</dbReference>
<evidence type="ECO:0000256" key="4">
    <source>
        <dbReference type="ARBA" id="ARBA00022692"/>
    </source>
</evidence>
<dbReference type="PROSITE" id="PS50920">
    <property type="entry name" value="SOLCAR"/>
    <property type="match status" value="3"/>
</dbReference>
<evidence type="ECO:0000256" key="20">
    <source>
        <dbReference type="ARBA" id="ARBA00079387"/>
    </source>
</evidence>
<evidence type="ECO:0000313" key="26">
    <source>
        <dbReference type="Proteomes" id="UP000183832"/>
    </source>
</evidence>
<dbReference type="GO" id="GO:0005289">
    <property type="term" value="F:high-affinity L-arginine transmembrane transporter activity"/>
    <property type="evidence" value="ECO:0007669"/>
    <property type="project" value="TreeGrafter"/>
</dbReference>
<evidence type="ECO:0000256" key="17">
    <source>
        <dbReference type="ARBA" id="ARBA00071763"/>
    </source>
</evidence>
<evidence type="ECO:0000256" key="1">
    <source>
        <dbReference type="ARBA" id="ARBA00004448"/>
    </source>
</evidence>
<evidence type="ECO:0000256" key="14">
    <source>
        <dbReference type="ARBA" id="ARBA00051045"/>
    </source>
</evidence>
<dbReference type="SUPFAM" id="SSF103506">
    <property type="entry name" value="Mitochondrial carrier"/>
    <property type="match status" value="1"/>
</dbReference>
<reference evidence="25 26" key="1">
    <citation type="submission" date="2015-04" db="EMBL/GenBank/DDBJ databases">
        <authorList>
            <person name="Syromyatnikov M.Y."/>
            <person name="Popov V.N."/>
        </authorList>
    </citation>
    <scope>NUCLEOTIDE SEQUENCE [LARGE SCALE GENOMIC DNA]</scope>
</reference>
<keyword evidence="26" id="KW-1185">Reference proteome</keyword>
<evidence type="ECO:0000256" key="24">
    <source>
        <dbReference type="SAM" id="Phobius"/>
    </source>
</evidence>
<comment type="catalytic activity">
    <reaction evidence="15">
        <text>L-ornithine(in) + L-arginine(out) = L-ornithine(out) + L-arginine(in)</text>
        <dbReference type="Rhea" id="RHEA:34991"/>
        <dbReference type="ChEBI" id="CHEBI:32682"/>
        <dbReference type="ChEBI" id="CHEBI:46911"/>
    </reaction>
</comment>
<keyword evidence="4 22" id="KW-0812">Transmembrane</keyword>
<evidence type="ECO:0000313" key="25">
    <source>
        <dbReference type="EMBL" id="CRL00592.1"/>
    </source>
</evidence>
<evidence type="ECO:0000256" key="11">
    <source>
        <dbReference type="ARBA" id="ARBA00049090"/>
    </source>
</evidence>